<protein>
    <submittedName>
        <fullName evidence="1">Uncharacterized protein</fullName>
    </submittedName>
</protein>
<accession>A0AAV7QLX8</accession>
<dbReference type="AlphaFoldDB" id="A0AAV7QLX8"/>
<comment type="caution">
    <text evidence="1">The sequence shown here is derived from an EMBL/GenBank/DDBJ whole genome shotgun (WGS) entry which is preliminary data.</text>
</comment>
<dbReference type="Proteomes" id="UP001066276">
    <property type="component" value="Chromosome 6"/>
</dbReference>
<evidence type="ECO:0000313" key="1">
    <source>
        <dbReference type="EMBL" id="KAJ1141060.1"/>
    </source>
</evidence>
<proteinExistence type="predicted"/>
<keyword evidence="2" id="KW-1185">Reference proteome</keyword>
<name>A0AAV7QLX8_PLEWA</name>
<organism evidence="1 2">
    <name type="scientific">Pleurodeles waltl</name>
    <name type="common">Iberian ribbed newt</name>
    <dbReference type="NCBI Taxonomy" id="8319"/>
    <lineage>
        <taxon>Eukaryota</taxon>
        <taxon>Metazoa</taxon>
        <taxon>Chordata</taxon>
        <taxon>Craniata</taxon>
        <taxon>Vertebrata</taxon>
        <taxon>Euteleostomi</taxon>
        <taxon>Amphibia</taxon>
        <taxon>Batrachia</taxon>
        <taxon>Caudata</taxon>
        <taxon>Salamandroidea</taxon>
        <taxon>Salamandridae</taxon>
        <taxon>Pleurodelinae</taxon>
        <taxon>Pleurodeles</taxon>
    </lineage>
</organism>
<sequence>MRSRTKMPVLVGASETGAGALGKQIAAGQTLFQNVLAQPTAHHYSRVALARKSALRSHIMESIPNRVLQEVVEPPKIEHSR</sequence>
<evidence type="ECO:0000313" key="2">
    <source>
        <dbReference type="Proteomes" id="UP001066276"/>
    </source>
</evidence>
<gene>
    <name evidence="1" type="ORF">NDU88_007397</name>
</gene>
<reference evidence="1" key="1">
    <citation type="journal article" date="2022" name="bioRxiv">
        <title>Sequencing and chromosome-scale assembly of the giantPleurodeles waltlgenome.</title>
        <authorList>
            <person name="Brown T."/>
            <person name="Elewa A."/>
            <person name="Iarovenko S."/>
            <person name="Subramanian E."/>
            <person name="Araus A.J."/>
            <person name="Petzold A."/>
            <person name="Susuki M."/>
            <person name="Suzuki K.-i.T."/>
            <person name="Hayashi T."/>
            <person name="Toyoda A."/>
            <person name="Oliveira C."/>
            <person name="Osipova E."/>
            <person name="Leigh N.D."/>
            <person name="Simon A."/>
            <person name="Yun M.H."/>
        </authorList>
    </citation>
    <scope>NUCLEOTIDE SEQUENCE</scope>
    <source>
        <strain evidence="1">20211129_DDA</strain>
        <tissue evidence="1">Liver</tissue>
    </source>
</reference>
<dbReference type="EMBL" id="JANPWB010000010">
    <property type="protein sequence ID" value="KAJ1141060.1"/>
    <property type="molecule type" value="Genomic_DNA"/>
</dbReference>